<reference evidence="5" key="1">
    <citation type="journal article" date="2023" name="Commun. Biol.">
        <title>Genome analysis of Parmales, the sister group of diatoms, reveals the evolutionary specialization of diatoms from phago-mixotrophs to photoautotrophs.</title>
        <authorList>
            <person name="Ban H."/>
            <person name="Sato S."/>
            <person name="Yoshikawa S."/>
            <person name="Yamada K."/>
            <person name="Nakamura Y."/>
            <person name="Ichinomiya M."/>
            <person name="Sato N."/>
            <person name="Blanc-Mathieu R."/>
            <person name="Endo H."/>
            <person name="Kuwata A."/>
            <person name="Ogata H."/>
        </authorList>
    </citation>
    <scope>NUCLEOTIDE SEQUENCE [LARGE SCALE GENOMIC DNA]</scope>
    <source>
        <strain evidence="5">NIES 3699</strain>
    </source>
</reference>
<dbReference type="Proteomes" id="UP001165160">
    <property type="component" value="Unassembled WGS sequence"/>
</dbReference>
<evidence type="ECO:0000313" key="5">
    <source>
        <dbReference type="Proteomes" id="UP001165160"/>
    </source>
</evidence>
<dbReference type="EMBL" id="BRXX01000222">
    <property type="protein sequence ID" value="GMH98619.1"/>
    <property type="molecule type" value="Genomic_DNA"/>
</dbReference>
<dbReference type="Pfam" id="PF01764">
    <property type="entry name" value="Lipase_3"/>
    <property type="match status" value="1"/>
</dbReference>
<feature type="compositionally biased region" description="Low complexity" evidence="1">
    <location>
        <begin position="102"/>
        <end position="111"/>
    </location>
</feature>
<evidence type="ECO:0000256" key="1">
    <source>
        <dbReference type="SAM" id="MobiDB-lite"/>
    </source>
</evidence>
<feature type="domain" description="Fungal lipase-type" evidence="3">
    <location>
        <begin position="427"/>
        <end position="523"/>
    </location>
</feature>
<feature type="chain" id="PRO_5040877182" description="Fungal lipase-type domain-containing protein" evidence="2">
    <location>
        <begin position="18"/>
        <end position="716"/>
    </location>
</feature>
<dbReference type="SUPFAM" id="SSF53474">
    <property type="entry name" value="alpha/beta-Hydrolases"/>
    <property type="match status" value="1"/>
</dbReference>
<keyword evidence="2" id="KW-0732">Signal</keyword>
<organism evidence="4 5">
    <name type="scientific">Triparma verrucosa</name>
    <dbReference type="NCBI Taxonomy" id="1606542"/>
    <lineage>
        <taxon>Eukaryota</taxon>
        <taxon>Sar</taxon>
        <taxon>Stramenopiles</taxon>
        <taxon>Ochrophyta</taxon>
        <taxon>Bolidophyceae</taxon>
        <taxon>Parmales</taxon>
        <taxon>Triparmaceae</taxon>
        <taxon>Triparma</taxon>
    </lineage>
</organism>
<feature type="compositionally biased region" description="Polar residues" evidence="1">
    <location>
        <begin position="132"/>
        <end position="146"/>
    </location>
</feature>
<dbReference type="InterPro" id="IPR029058">
    <property type="entry name" value="AB_hydrolase_fold"/>
</dbReference>
<dbReference type="Gene3D" id="3.40.50.1820">
    <property type="entry name" value="alpha/beta hydrolase"/>
    <property type="match status" value="1"/>
</dbReference>
<dbReference type="GO" id="GO:0006629">
    <property type="term" value="P:lipid metabolic process"/>
    <property type="evidence" value="ECO:0007669"/>
    <property type="project" value="InterPro"/>
</dbReference>
<accession>A0A9W7C3P3</accession>
<feature type="signal peptide" evidence="2">
    <location>
        <begin position="1"/>
        <end position="17"/>
    </location>
</feature>
<keyword evidence="5" id="KW-1185">Reference proteome</keyword>
<sequence>MKLLFFVVLCLFVPGGSYNIYSCGPRYRTARYFNHRYRICNRRSFVTDPRRATPDNQNSAGSKDESASKLSEPPTKKKKKNILKLDLDTSKLLKALESWSQPSSAPSQALPYEPPPAPPASSFPRKKASSPTPSLTKLTLSKPPSKTNYGEVINVDAFLQANNEDPEELLRNKILASANANKASKKSLNSAFKGSPLLKAPLSAPKADILSWNDFVKNLQFLSSPQTPSESSSSQQPNVDSVLESVTKNLEGFISNQSQSNIVEVLLKEASKNILSNRGGLKAASENIIATAEKIAREQGLDLSDAATQARATASYTEEIVELANSVLSNGYYSADGLFSGYDVDELTSLDFEIVQGAKYADLAGAIYADDVVSEVHELEHSVVTTGISKDVQWLISDHLTDDGVMERVLTIKGFDATDAEVDRERLVVEIVKATPTPLGGVEVHTGFLGIAQAIYEEVKPFITATAPSHRFVLNGHSIGGSLCCMVMMLIGLDEEVDNNRIDDVYIFGAPPIVSEESIQSLQEDSDSEPVLKLFNFRPDLIKSYVQPWDPVVRLFCRQDPTFPLVGDLGSDGVTLYASGPTRALRPLVRSVLIIAPAWPKLRDEYLRTETTALQSVGRQIIIMPQTTQYLSDRFASVQVNVPEVGSCASISSSNLLPFLYERFPLDEFSISFVPAALRSFIHHFWPAYTTALQDYRKEGELRITTAEEEEGRFLL</sequence>
<feature type="compositionally biased region" description="Pro residues" evidence="1">
    <location>
        <begin position="112"/>
        <end position="121"/>
    </location>
</feature>
<evidence type="ECO:0000259" key="3">
    <source>
        <dbReference type="Pfam" id="PF01764"/>
    </source>
</evidence>
<dbReference type="InterPro" id="IPR002921">
    <property type="entry name" value="Fungal_lipase-type"/>
</dbReference>
<evidence type="ECO:0000313" key="4">
    <source>
        <dbReference type="EMBL" id="GMH98619.1"/>
    </source>
</evidence>
<feature type="region of interest" description="Disordered" evidence="1">
    <location>
        <begin position="102"/>
        <end position="146"/>
    </location>
</feature>
<evidence type="ECO:0000256" key="2">
    <source>
        <dbReference type="SAM" id="SignalP"/>
    </source>
</evidence>
<name>A0A9W7C3P3_9STRA</name>
<proteinExistence type="predicted"/>
<protein>
    <recommendedName>
        <fullName evidence="3">Fungal lipase-type domain-containing protein</fullName>
    </recommendedName>
</protein>
<dbReference type="AlphaFoldDB" id="A0A9W7C3P3"/>
<comment type="caution">
    <text evidence="4">The sequence shown here is derived from an EMBL/GenBank/DDBJ whole genome shotgun (WGS) entry which is preliminary data.</text>
</comment>
<feature type="region of interest" description="Disordered" evidence="1">
    <location>
        <begin position="48"/>
        <end position="82"/>
    </location>
</feature>
<gene>
    <name evidence="4" type="ORF">TrVE_jg11945</name>
</gene>